<dbReference type="PANTHER" id="PTHR36454:SF1">
    <property type="entry name" value="DUF1015 DOMAIN-CONTAINING PROTEIN"/>
    <property type="match status" value="1"/>
</dbReference>
<gene>
    <name evidence="1" type="ORF">C2E25_14040</name>
</gene>
<organism evidence="1 2">
    <name type="scientific">Geothermobacter hydrogeniphilus</name>
    <dbReference type="NCBI Taxonomy" id="1969733"/>
    <lineage>
        <taxon>Bacteria</taxon>
        <taxon>Pseudomonadati</taxon>
        <taxon>Thermodesulfobacteriota</taxon>
        <taxon>Desulfuromonadia</taxon>
        <taxon>Desulfuromonadales</taxon>
        <taxon>Geothermobacteraceae</taxon>
        <taxon>Geothermobacter</taxon>
    </lineage>
</organism>
<sequence length="445" mass="49746">MNFPAIGLRAPQILLPHDNVDLAKWAVIACDQYTSQPSYWQQVAERVGESPSTLKLTFPEVYLEQPGKVERIRAINKTMRDYLDQGVLRPLPEGFVLVDRRTSQVPSRKGLMVALDLEQYDYRPGSGSLIRATEGTILDRLPPRIQVREQACLELPHIMVLIDDPGQTVIEPLFKEQLPVLYDFELMAGGGYLRGWQVGEQRLLRQVADALAALAEPKAFAARYQVENQSPLLYAMGDGNHSFATAKAIWEQLKTAASDPAEIMDHPARWALVELVNLHDPGLEFEAIHRVLFGIEATQLLVRMEAYYQQFGCGFVWQELDSVEAVMAEVDQAVREGVHRLPLIAGGRCGVAEIGRPTSNLAVGTLQAFLDQLAAQEDIRIDYIHGADVVTELGSRAGNAGFYLPALSKFELFRTIILDGALPRKTFSMGEADEKRFYLECRKIK</sequence>
<evidence type="ECO:0000313" key="2">
    <source>
        <dbReference type="Proteomes" id="UP000236340"/>
    </source>
</evidence>
<dbReference type="PANTHER" id="PTHR36454">
    <property type="entry name" value="LMO2823 PROTEIN"/>
    <property type="match status" value="1"/>
</dbReference>
<proteinExistence type="predicted"/>
<reference evidence="1 2" key="1">
    <citation type="journal article" date="2018" name="Genome Announc.">
        <title>Genome Sequence of Geothermobacter sp. HR-1 Iron Reducer from the Loihi Seamount.</title>
        <authorList>
            <person name="Smith H."/>
            <person name="Abuyen K."/>
            <person name="Tremblay J."/>
            <person name="Savalia P."/>
            <person name="Perez-Rodriguez I."/>
            <person name="Emerson D."/>
            <person name="Tully B."/>
            <person name="Amend J."/>
        </authorList>
    </citation>
    <scope>NUCLEOTIDE SEQUENCE [LARGE SCALE GENOMIC DNA]</scope>
    <source>
        <strain evidence="1 2">HR-1</strain>
    </source>
</reference>
<protein>
    <submittedName>
        <fullName evidence="1">DUF1015 domain-containing protein</fullName>
    </submittedName>
</protein>
<name>A0A2K2H7A3_9BACT</name>
<dbReference type="AlphaFoldDB" id="A0A2K2H7A3"/>
<dbReference type="EMBL" id="PPFX01000039">
    <property type="protein sequence ID" value="PNU19139.1"/>
    <property type="molecule type" value="Genomic_DNA"/>
</dbReference>
<evidence type="ECO:0000313" key="1">
    <source>
        <dbReference type="EMBL" id="PNU19139.1"/>
    </source>
</evidence>
<accession>A0A2K2H7A3</accession>
<dbReference type="Pfam" id="PF06245">
    <property type="entry name" value="DUF1015"/>
    <property type="match status" value="1"/>
</dbReference>
<comment type="caution">
    <text evidence="1">The sequence shown here is derived from an EMBL/GenBank/DDBJ whole genome shotgun (WGS) entry which is preliminary data.</text>
</comment>
<dbReference type="OrthoDB" id="6396832at2"/>
<dbReference type="InterPro" id="IPR008323">
    <property type="entry name" value="UCP033563"/>
</dbReference>
<dbReference type="Proteomes" id="UP000236340">
    <property type="component" value="Unassembled WGS sequence"/>
</dbReference>